<evidence type="ECO:0000313" key="2">
    <source>
        <dbReference type="Proteomes" id="UP000663508"/>
    </source>
</evidence>
<evidence type="ECO:0000313" key="1">
    <source>
        <dbReference type="EMBL" id="BCM87007.1"/>
    </source>
</evidence>
<dbReference type="KEGG" id="mind:mvi_54680"/>
<gene>
    <name evidence="1" type="ORF">mvi_54680</name>
</gene>
<accession>A0A8H8WZE9</accession>
<protein>
    <submittedName>
        <fullName evidence="1">Uncharacterized protein</fullName>
    </submittedName>
</protein>
<reference evidence="1" key="1">
    <citation type="submission" date="2020-11" db="EMBL/GenBank/DDBJ databases">
        <title>Complete genome sequence of a novel pathogenic Methylobacterium strain isolated from rice in Vietnam.</title>
        <authorList>
            <person name="Lai K."/>
            <person name="Okazaki S."/>
            <person name="Higashi K."/>
            <person name="Mori H."/>
            <person name="Toyoda A."/>
            <person name="Kurokawa K."/>
        </authorList>
    </citation>
    <scope>NUCLEOTIDE SEQUENCE</scope>
    <source>
        <strain evidence="1">VL1</strain>
    </source>
</reference>
<dbReference type="EMBL" id="AP024145">
    <property type="protein sequence ID" value="BCM87007.1"/>
    <property type="molecule type" value="Genomic_DNA"/>
</dbReference>
<organism evidence="1 2">
    <name type="scientific">Methylobacterium indicum</name>
    <dbReference type="NCBI Taxonomy" id="1775910"/>
    <lineage>
        <taxon>Bacteria</taxon>
        <taxon>Pseudomonadati</taxon>
        <taxon>Pseudomonadota</taxon>
        <taxon>Alphaproteobacteria</taxon>
        <taxon>Hyphomicrobiales</taxon>
        <taxon>Methylobacteriaceae</taxon>
        <taxon>Methylobacterium</taxon>
    </lineage>
</organism>
<name>A0A8H8WZE9_9HYPH</name>
<dbReference type="AlphaFoldDB" id="A0A8H8WZE9"/>
<sequence length="115" mass="13205">MVRDLDLGNKYQDHVIKLLNLEDDQYALYTLQLAALSVSGDAYRSSKNLHILELILKFLEHDRKSLQDAAHDALISALTSNYRELSPKLRYEKLTNSDTDLYKEKALNIIRGGRN</sequence>
<proteinExistence type="predicted"/>
<dbReference type="Proteomes" id="UP000663508">
    <property type="component" value="Chromosome"/>
</dbReference>